<proteinExistence type="predicted"/>
<dbReference type="GO" id="GO:0043856">
    <property type="term" value="F:anti-sigma factor antagonist activity"/>
    <property type="evidence" value="ECO:0007669"/>
    <property type="project" value="TreeGrafter"/>
</dbReference>
<dbReference type="RefSeq" id="WP_067385818.1">
    <property type="nucleotide sequence ID" value="NZ_BDQI01000069.1"/>
</dbReference>
<dbReference type="PROSITE" id="PS50801">
    <property type="entry name" value="STAS"/>
    <property type="match status" value="1"/>
</dbReference>
<sequence length="112" mass="11678">MHETAGQGARPMINQATAAGIRVLALSGEVDAGNVHLLRQALRIDGTRALSALAFLDASAISALAAAQRDAASADGWIRLASLRATVQRVVEMVGLDTVIPCYPTLRQALTS</sequence>
<dbReference type="STRING" id="1963.AQJ27_50805"/>
<dbReference type="InterPro" id="IPR036513">
    <property type="entry name" value="STAS_dom_sf"/>
</dbReference>
<evidence type="ECO:0000313" key="2">
    <source>
        <dbReference type="EMBL" id="GAX58866.1"/>
    </source>
</evidence>
<gene>
    <name evidence="2" type="ORF">SO3561_10441</name>
</gene>
<accession>A0A286PH37</accession>
<dbReference type="AlphaFoldDB" id="A0A286PH37"/>
<feature type="domain" description="STAS" evidence="1">
    <location>
        <begin position="50"/>
        <end position="112"/>
    </location>
</feature>
<reference evidence="3" key="1">
    <citation type="submission" date="2017-05" db="EMBL/GenBank/DDBJ databases">
        <title>Streptomyces olivochromogenes NBRC 3561 whole genome shotgun sequence.</title>
        <authorList>
            <person name="Dohra H."/>
            <person name="Kodani S."/>
        </authorList>
    </citation>
    <scope>NUCLEOTIDE SEQUENCE [LARGE SCALE GENOMIC DNA]</scope>
    <source>
        <strain evidence="3">NBRC 3561</strain>
    </source>
</reference>
<organism evidence="2 3">
    <name type="scientific">Streptomyces olivochromogenes</name>
    <dbReference type="NCBI Taxonomy" id="1963"/>
    <lineage>
        <taxon>Bacteria</taxon>
        <taxon>Bacillati</taxon>
        <taxon>Actinomycetota</taxon>
        <taxon>Actinomycetes</taxon>
        <taxon>Kitasatosporales</taxon>
        <taxon>Streptomycetaceae</taxon>
        <taxon>Streptomyces</taxon>
    </lineage>
</organism>
<dbReference type="EMBL" id="BDQI01000069">
    <property type="protein sequence ID" value="GAX58866.1"/>
    <property type="molecule type" value="Genomic_DNA"/>
</dbReference>
<evidence type="ECO:0000259" key="1">
    <source>
        <dbReference type="PROSITE" id="PS50801"/>
    </source>
</evidence>
<evidence type="ECO:0000313" key="3">
    <source>
        <dbReference type="Proteomes" id="UP000217446"/>
    </source>
</evidence>
<comment type="caution">
    <text evidence="2">The sequence shown here is derived from an EMBL/GenBank/DDBJ whole genome shotgun (WGS) entry which is preliminary data.</text>
</comment>
<protein>
    <submittedName>
        <fullName evidence="2">Anti-sigma factor antagonist</fullName>
    </submittedName>
</protein>
<dbReference type="PANTHER" id="PTHR33495:SF2">
    <property type="entry name" value="ANTI-SIGMA FACTOR ANTAGONIST TM_1081-RELATED"/>
    <property type="match status" value="1"/>
</dbReference>
<dbReference type="Proteomes" id="UP000217446">
    <property type="component" value="Unassembled WGS sequence"/>
</dbReference>
<dbReference type="CDD" id="cd07043">
    <property type="entry name" value="STAS_anti-anti-sigma_factors"/>
    <property type="match status" value="1"/>
</dbReference>
<dbReference type="Pfam" id="PF01740">
    <property type="entry name" value="STAS"/>
    <property type="match status" value="1"/>
</dbReference>
<dbReference type="Gene3D" id="3.30.750.24">
    <property type="entry name" value="STAS domain"/>
    <property type="match status" value="1"/>
</dbReference>
<name>A0A286PH37_STROL</name>
<keyword evidence="3" id="KW-1185">Reference proteome</keyword>
<dbReference type="InterPro" id="IPR002645">
    <property type="entry name" value="STAS_dom"/>
</dbReference>
<dbReference type="PANTHER" id="PTHR33495">
    <property type="entry name" value="ANTI-SIGMA FACTOR ANTAGONIST TM_1081-RELATED-RELATED"/>
    <property type="match status" value="1"/>
</dbReference>
<dbReference type="SUPFAM" id="SSF52091">
    <property type="entry name" value="SpoIIaa-like"/>
    <property type="match status" value="1"/>
</dbReference>